<protein>
    <recommendedName>
        <fullName evidence="5">DUF2933 domain-containing protein</fullName>
    </recommendedName>
</protein>
<keyword evidence="2" id="KW-0812">Transmembrane</keyword>
<dbReference type="Proteomes" id="UP001198163">
    <property type="component" value="Unassembled WGS sequence"/>
</dbReference>
<accession>A0AAE3EI74</accession>
<evidence type="ECO:0000313" key="3">
    <source>
        <dbReference type="EMBL" id="MCD1655194.1"/>
    </source>
</evidence>
<feature type="transmembrane region" description="Helical" evidence="2">
    <location>
        <begin position="62"/>
        <end position="79"/>
    </location>
</feature>
<keyword evidence="4" id="KW-1185">Reference proteome</keyword>
<evidence type="ECO:0008006" key="5">
    <source>
        <dbReference type="Google" id="ProtNLM"/>
    </source>
</evidence>
<gene>
    <name evidence="3" type="ORF">K7J14_10835</name>
</gene>
<keyword evidence="2" id="KW-1133">Transmembrane helix</keyword>
<name>A0AAE3EI74_9SPIR</name>
<proteinExistence type="predicted"/>
<reference evidence="3" key="1">
    <citation type="submission" date="2021-08" db="EMBL/GenBank/DDBJ databases">
        <title>Comparative analyses of Brucepasteria parasyntrophica and Teretinema zuelzerae.</title>
        <authorList>
            <person name="Song Y."/>
            <person name="Brune A."/>
        </authorList>
    </citation>
    <scope>NUCLEOTIDE SEQUENCE</scope>
    <source>
        <strain evidence="3">DSM 1903</strain>
    </source>
</reference>
<evidence type="ECO:0000256" key="2">
    <source>
        <dbReference type="SAM" id="Phobius"/>
    </source>
</evidence>
<feature type="transmembrane region" description="Helical" evidence="2">
    <location>
        <begin position="29"/>
        <end position="50"/>
    </location>
</feature>
<organism evidence="3 4">
    <name type="scientific">Teretinema zuelzerae</name>
    <dbReference type="NCBI Taxonomy" id="156"/>
    <lineage>
        <taxon>Bacteria</taxon>
        <taxon>Pseudomonadati</taxon>
        <taxon>Spirochaetota</taxon>
        <taxon>Spirochaetia</taxon>
        <taxon>Spirochaetales</taxon>
        <taxon>Treponemataceae</taxon>
        <taxon>Teretinema</taxon>
    </lineage>
</organism>
<dbReference type="RefSeq" id="WP_230756068.1">
    <property type="nucleotide sequence ID" value="NZ_JAINWA010000003.1"/>
</dbReference>
<feature type="region of interest" description="Disordered" evidence="1">
    <location>
        <begin position="83"/>
        <end position="103"/>
    </location>
</feature>
<keyword evidence="2" id="KW-0472">Membrane</keyword>
<dbReference type="EMBL" id="JAINWA010000003">
    <property type="protein sequence ID" value="MCD1655194.1"/>
    <property type="molecule type" value="Genomic_DNA"/>
</dbReference>
<evidence type="ECO:0000313" key="4">
    <source>
        <dbReference type="Proteomes" id="UP001198163"/>
    </source>
</evidence>
<dbReference type="AlphaFoldDB" id="A0AAE3EI74"/>
<evidence type="ECO:0000256" key="1">
    <source>
        <dbReference type="SAM" id="MobiDB-lite"/>
    </source>
</evidence>
<sequence length="103" mass="11507">MNCCGGNHDHGNHDDGKHVEKKSSGINHVLMTVLCCGLPILLLALVPFIGGLNGSIGGFIQRYAFFLCPLMMVGMMLMMHRDHQSHGEHEDHSRNEKRIEDVR</sequence>
<comment type="caution">
    <text evidence="3">The sequence shown here is derived from an EMBL/GenBank/DDBJ whole genome shotgun (WGS) entry which is preliminary data.</text>
</comment>